<proteinExistence type="predicted"/>
<dbReference type="InterPro" id="IPR025455">
    <property type="entry name" value="DUF4276"/>
</dbReference>
<sequence length="187" mass="21547">MTRGIVFLEEQSAFYLAVAVAHRLGLSEHLIFVAYEGKADLERSFARKIKAWRNPADARFVVTRDNDGGDCHALKRRLFDRIDADLHDRTKIRIVMQELESWYLGDPMALSESGLLDETQASRYSAKRKYAEPDRLTNAKQEFDKWVGHRGKIAAAQSIGPHLYEHRNCSQSFRHFIDALRWAAAER</sequence>
<comment type="caution">
    <text evidence="1">The sequence shown here is derived from an EMBL/GenBank/DDBJ whole genome shotgun (WGS) entry which is preliminary data.</text>
</comment>
<evidence type="ECO:0000313" key="2">
    <source>
        <dbReference type="Proteomes" id="UP000664122"/>
    </source>
</evidence>
<reference evidence="1" key="1">
    <citation type="submission" date="2021-03" db="EMBL/GenBank/DDBJ databases">
        <title>Whole genome sequence of Jiella sp. CQZ9-1.</title>
        <authorList>
            <person name="Tuo L."/>
        </authorList>
    </citation>
    <scope>NUCLEOTIDE SEQUENCE</scope>
    <source>
        <strain evidence="1">CQZ9-1</strain>
    </source>
</reference>
<keyword evidence="2" id="KW-1185">Reference proteome</keyword>
<name>A0A939FX47_9HYPH</name>
<evidence type="ECO:0000313" key="1">
    <source>
        <dbReference type="EMBL" id="MBO0661780.1"/>
    </source>
</evidence>
<dbReference type="EMBL" id="JAFMPP010000002">
    <property type="protein sequence ID" value="MBO0661780.1"/>
    <property type="molecule type" value="Genomic_DNA"/>
</dbReference>
<dbReference type="Pfam" id="PF14103">
    <property type="entry name" value="DUF4276"/>
    <property type="match status" value="1"/>
</dbReference>
<protein>
    <submittedName>
        <fullName evidence="1">DUF4276 family protein</fullName>
    </submittedName>
</protein>
<dbReference type="Proteomes" id="UP000664122">
    <property type="component" value="Unassembled WGS sequence"/>
</dbReference>
<dbReference type="AlphaFoldDB" id="A0A939FX47"/>
<dbReference type="RefSeq" id="WP_207256468.1">
    <property type="nucleotide sequence ID" value="NZ_JAFMPP010000002.1"/>
</dbReference>
<gene>
    <name evidence="1" type="ORF">J1C48_04260</name>
</gene>
<accession>A0A939FX47</accession>
<organism evidence="1 2">
    <name type="scientific">Jiella flava</name>
    <dbReference type="NCBI Taxonomy" id="2816857"/>
    <lineage>
        <taxon>Bacteria</taxon>
        <taxon>Pseudomonadati</taxon>
        <taxon>Pseudomonadota</taxon>
        <taxon>Alphaproteobacteria</taxon>
        <taxon>Hyphomicrobiales</taxon>
        <taxon>Aurantimonadaceae</taxon>
        <taxon>Jiella</taxon>
    </lineage>
</organism>